<dbReference type="EMBL" id="VOSK01000042">
    <property type="protein sequence ID" value="MPR26221.1"/>
    <property type="molecule type" value="Genomic_DNA"/>
</dbReference>
<organism evidence="1 2">
    <name type="scientific">Microvirga tunisiensis</name>
    <dbReference type="NCBI Taxonomy" id="2108360"/>
    <lineage>
        <taxon>Bacteria</taxon>
        <taxon>Pseudomonadati</taxon>
        <taxon>Pseudomonadota</taxon>
        <taxon>Alphaproteobacteria</taxon>
        <taxon>Hyphomicrobiales</taxon>
        <taxon>Methylobacteriaceae</taxon>
        <taxon>Microvirga</taxon>
    </lineage>
</organism>
<comment type="caution">
    <text evidence="1">The sequence shown here is derived from an EMBL/GenBank/DDBJ whole genome shotgun (WGS) entry which is preliminary data.</text>
</comment>
<gene>
    <name evidence="1" type="ORF">FS320_13520</name>
</gene>
<proteinExistence type="predicted"/>
<accession>A0A5N7MGL8</accession>
<dbReference type="Proteomes" id="UP000403266">
    <property type="component" value="Unassembled WGS sequence"/>
</dbReference>
<evidence type="ECO:0000313" key="1">
    <source>
        <dbReference type="EMBL" id="MPR26221.1"/>
    </source>
</evidence>
<evidence type="ECO:0000313" key="2">
    <source>
        <dbReference type="Proteomes" id="UP000403266"/>
    </source>
</evidence>
<protein>
    <submittedName>
        <fullName evidence="1">Uncharacterized protein</fullName>
    </submittedName>
</protein>
<dbReference type="RefSeq" id="WP_152712335.1">
    <property type="nucleotide sequence ID" value="NZ_VOSJ01000037.1"/>
</dbReference>
<keyword evidence="2" id="KW-1185">Reference proteome</keyword>
<name>A0A5N7MGL8_9HYPH</name>
<reference evidence="1 2" key="1">
    <citation type="journal article" date="2019" name="Syst. Appl. Microbiol.">
        <title>Microvirga tunisiensis sp. nov., a root nodule symbiotic bacterium isolated from Lupinus micranthus and L. luteus grown in Northern Tunisia.</title>
        <authorList>
            <person name="Msaddak A."/>
            <person name="Rejili M."/>
            <person name="Duran D."/>
            <person name="Mars M."/>
            <person name="Palacios J.M."/>
            <person name="Ruiz-Argueso T."/>
            <person name="Rey L."/>
            <person name="Imperial J."/>
        </authorList>
    </citation>
    <scope>NUCLEOTIDE SEQUENCE [LARGE SCALE GENOMIC DNA]</scope>
    <source>
        <strain evidence="1 2">Lmie10</strain>
    </source>
</reference>
<dbReference type="AlphaFoldDB" id="A0A5N7MGL8"/>
<sequence length="59" mass="6756">MTVWIRTRFVLDERLDIPDPEAPPGVDHADRFGPDVLSRARQLDNDGRKDSLLDQQVLV</sequence>